<feature type="region of interest" description="Disordered" evidence="1">
    <location>
        <begin position="128"/>
        <end position="150"/>
    </location>
</feature>
<proteinExistence type="predicted"/>
<dbReference type="RefSeq" id="XP_004340070.1">
    <property type="nucleotide sequence ID" value="XM_004340022.1"/>
</dbReference>
<dbReference type="OrthoDB" id="21399at2759"/>
<dbReference type="AlphaFoldDB" id="L8H119"/>
<dbReference type="KEGG" id="acan:ACA1_161760"/>
<evidence type="ECO:0000256" key="1">
    <source>
        <dbReference type="SAM" id="MobiDB-lite"/>
    </source>
</evidence>
<organism evidence="2 3">
    <name type="scientific">Acanthamoeba castellanii (strain ATCC 30010 / Neff)</name>
    <dbReference type="NCBI Taxonomy" id="1257118"/>
    <lineage>
        <taxon>Eukaryota</taxon>
        <taxon>Amoebozoa</taxon>
        <taxon>Discosea</taxon>
        <taxon>Longamoebia</taxon>
        <taxon>Centramoebida</taxon>
        <taxon>Acanthamoebidae</taxon>
        <taxon>Acanthamoeba</taxon>
    </lineage>
</organism>
<accession>L8H119</accession>
<sequence length="316" mass="34725">MAPSTSTATMTQAAPAKRRKIANGPAEDGGRRHQQQQRRHYDQIDNEEGGELELDLERELDILIRSPALYGAGGSLCLPLDQQPFFVDVNTNTNDPELFASSSSYSSPSLSPTIDSFTYSSSSSSPYLSPCTTSSPASPSSHTSTKPTTMSVFVPPPMAEDTATVTLTHKPRGSHGAWSPLNDGQRIRVTKGRGKRLRIVVKCRQRFDWPDVRLRLLDLTNGPALECADFYVCNDRSTLQDEEDGGSTAVIEFHVSRVRARMQFEVTLERRPTGHSCGSAPGGPCSCGWTWEGRTVSFVTHNNGKDRPPRGKRLRD</sequence>
<protein>
    <submittedName>
        <fullName evidence="2">Uncharacterized protein</fullName>
    </submittedName>
</protein>
<dbReference type="GeneID" id="14918844"/>
<dbReference type="Proteomes" id="UP000011083">
    <property type="component" value="Unassembled WGS sequence"/>
</dbReference>
<dbReference type="VEuPathDB" id="AmoebaDB:ACA1_161760"/>
<feature type="compositionally biased region" description="Polar residues" evidence="1">
    <location>
        <begin position="1"/>
        <end position="12"/>
    </location>
</feature>
<keyword evidence="3" id="KW-1185">Reference proteome</keyword>
<gene>
    <name evidence="2" type="ORF">ACA1_161760</name>
</gene>
<reference evidence="2 3" key="1">
    <citation type="journal article" date="2013" name="Genome Biol.">
        <title>Genome of Acanthamoeba castellanii highlights extensive lateral gene transfer and early evolution of tyrosine kinase signaling.</title>
        <authorList>
            <person name="Clarke M."/>
            <person name="Lohan A.J."/>
            <person name="Liu B."/>
            <person name="Lagkouvardos I."/>
            <person name="Roy S."/>
            <person name="Zafar N."/>
            <person name="Bertelli C."/>
            <person name="Schilde C."/>
            <person name="Kianianmomeni A."/>
            <person name="Burglin T.R."/>
            <person name="Frech C."/>
            <person name="Turcotte B."/>
            <person name="Kopec K.O."/>
            <person name="Synnott J.M."/>
            <person name="Choo C."/>
            <person name="Paponov I."/>
            <person name="Finkler A."/>
            <person name="Soon Heng Tan C."/>
            <person name="Hutchins A.P."/>
            <person name="Weinmeier T."/>
            <person name="Rattei T."/>
            <person name="Chu J.S."/>
            <person name="Gimenez G."/>
            <person name="Irimia M."/>
            <person name="Rigden D.J."/>
            <person name="Fitzpatrick D.A."/>
            <person name="Lorenzo-Morales J."/>
            <person name="Bateman A."/>
            <person name="Chiu C.H."/>
            <person name="Tang P."/>
            <person name="Hegemann P."/>
            <person name="Fromm H."/>
            <person name="Raoult D."/>
            <person name="Greub G."/>
            <person name="Miranda-Saavedra D."/>
            <person name="Chen N."/>
            <person name="Nash P."/>
            <person name="Ginger M.L."/>
            <person name="Horn M."/>
            <person name="Schaap P."/>
            <person name="Caler L."/>
            <person name="Loftus B."/>
        </authorList>
    </citation>
    <scope>NUCLEOTIDE SEQUENCE [LARGE SCALE GENOMIC DNA]</scope>
    <source>
        <strain evidence="2 3">Neff</strain>
    </source>
</reference>
<feature type="region of interest" description="Disordered" evidence="1">
    <location>
        <begin position="1"/>
        <end position="50"/>
    </location>
</feature>
<evidence type="ECO:0000313" key="3">
    <source>
        <dbReference type="Proteomes" id="UP000011083"/>
    </source>
</evidence>
<name>L8H119_ACACF</name>
<evidence type="ECO:0000313" key="2">
    <source>
        <dbReference type="EMBL" id="ELR18051.1"/>
    </source>
</evidence>
<dbReference type="EMBL" id="KB007961">
    <property type="protein sequence ID" value="ELR18051.1"/>
    <property type="molecule type" value="Genomic_DNA"/>
</dbReference>